<evidence type="ECO:0000313" key="2">
    <source>
        <dbReference type="Proteomes" id="UP000037696"/>
    </source>
</evidence>
<organism evidence="1 2">
    <name type="scientific">Penicillium nordicum</name>
    <dbReference type="NCBI Taxonomy" id="229535"/>
    <lineage>
        <taxon>Eukaryota</taxon>
        <taxon>Fungi</taxon>
        <taxon>Dikarya</taxon>
        <taxon>Ascomycota</taxon>
        <taxon>Pezizomycotina</taxon>
        <taxon>Eurotiomycetes</taxon>
        <taxon>Eurotiomycetidae</taxon>
        <taxon>Eurotiales</taxon>
        <taxon>Aspergillaceae</taxon>
        <taxon>Penicillium</taxon>
    </lineage>
</organism>
<dbReference type="AlphaFoldDB" id="A0A0N0RXP3"/>
<proteinExistence type="predicted"/>
<dbReference type="EMBL" id="LHQQ01000267">
    <property type="protein sequence ID" value="KOS38172.1"/>
    <property type="molecule type" value="Genomic_DNA"/>
</dbReference>
<comment type="caution">
    <text evidence="1">The sequence shown here is derived from an EMBL/GenBank/DDBJ whole genome shotgun (WGS) entry which is preliminary data.</text>
</comment>
<protein>
    <submittedName>
        <fullName evidence="1">Uncharacterized protein</fullName>
    </submittedName>
</protein>
<sequence>MKVHENMSLRWLHQKATSQQHHVEVQARGCLIPWDANCHPRRPRSSWKTGRGPRWALGHLISALPRAMQVNLHWKPNVCNRLANLYARFAQGSDSLDAHHVSVDDSKFSLCHSARHLRIIAVIPN</sequence>
<name>A0A0N0RXP3_9EURO</name>
<dbReference type="OrthoDB" id="10576160at2759"/>
<keyword evidence="2" id="KW-1185">Reference proteome</keyword>
<accession>A0A0N0RXP3</accession>
<reference evidence="1 2" key="1">
    <citation type="submission" date="2015-08" db="EMBL/GenBank/DDBJ databases">
        <title>Genome sequencing of Penicillium nordicum.</title>
        <authorList>
            <person name="Nguyen H.D."/>
            <person name="Seifert K.A."/>
        </authorList>
    </citation>
    <scope>NUCLEOTIDE SEQUENCE [LARGE SCALE GENOMIC DNA]</scope>
    <source>
        <strain evidence="1 2">DAOMC 185683</strain>
    </source>
</reference>
<gene>
    <name evidence="1" type="ORF">ACN38_g11016</name>
</gene>
<evidence type="ECO:0000313" key="1">
    <source>
        <dbReference type="EMBL" id="KOS38172.1"/>
    </source>
</evidence>
<dbReference type="Proteomes" id="UP000037696">
    <property type="component" value="Unassembled WGS sequence"/>
</dbReference>